<dbReference type="EMBL" id="OW240923">
    <property type="protein sequence ID" value="CAH2324834.1"/>
    <property type="molecule type" value="Genomic_DNA"/>
</dbReference>
<feature type="non-terminal residue" evidence="2">
    <location>
        <position position="1"/>
    </location>
</feature>
<gene>
    <name evidence="2" type="ORF">PECUL_23A030582</name>
</gene>
<sequence length="58" mass="6324">TKASHRILTADQQWGPSRHMEGSSTAEKRESILHHHSVASFPAVSPTATDSTTQPWNG</sequence>
<organism evidence="2 3">
    <name type="scientific">Pelobates cultripes</name>
    <name type="common">Western spadefoot toad</name>
    <dbReference type="NCBI Taxonomy" id="61616"/>
    <lineage>
        <taxon>Eukaryota</taxon>
        <taxon>Metazoa</taxon>
        <taxon>Chordata</taxon>
        <taxon>Craniata</taxon>
        <taxon>Vertebrata</taxon>
        <taxon>Euteleostomi</taxon>
        <taxon>Amphibia</taxon>
        <taxon>Batrachia</taxon>
        <taxon>Anura</taxon>
        <taxon>Pelobatoidea</taxon>
        <taxon>Pelobatidae</taxon>
        <taxon>Pelobates</taxon>
    </lineage>
</organism>
<dbReference type="Proteomes" id="UP001295444">
    <property type="component" value="Chromosome 12"/>
</dbReference>
<protein>
    <submittedName>
        <fullName evidence="2">Uncharacterized protein</fullName>
    </submittedName>
</protein>
<evidence type="ECO:0000313" key="3">
    <source>
        <dbReference type="Proteomes" id="UP001295444"/>
    </source>
</evidence>
<evidence type="ECO:0000256" key="1">
    <source>
        <dbReference type="SAM" id="MobiDB-lite"/>
    </source>
</evidence>
<reference evidence="2" key="1">
    <citation type="submission" date="2022-03" db="EMBL/GenBank/DDBJ databases">
        <authorList>
            <person name="Alioto T."/>
            <person name="Alioto T."/>
            <person name="Gomez Garrido J."/>
        </authorList>
    </citation>
    <scope>NUCLEOTIDE SEQUENCE</scope>
</reference>
<name>A0AAD1TDR6_PELCU</name>
<feature type="non-terminal residue" evidence="2">
    <location>
        <position position="58"/>
    </location>
</feature>
<feature type="region of interest" description="Disordered" evidence="1">
    <location>
        <begin position="1"/>
        <end position="58"/>
    </location>
</feature>
<proteinExistence type="predicted"/>
<dbReference type="AlphaFoldDB" id="A0AAD1TDR6"/>
<evidence type="ECO:0000313" key="2">
    <source>
        <dbReference type="EMBL" id="CAH2324834.1"/>
    </source>
</evidence>
<feature type="compositionally biased region" description="Polar residues" evidence="1">
    <location>
        <begin position="46"/>
        <end position="58"/>
    </location>
</feature>
<accession>A0AAD1TDR6</accession>
<keyword evidence="3" id="KW-1185">Reference proteome</keyword>
<feature type="compositionally biased region" description="Basic and acidic residues" evidence="1">
    <location>
        <begin position="18"/>
        <end position="33"/>
    </location>
</feature>